<dbReference type="GO" id="GO:0005665">
    <property type="term" value="C:RNA polymerase II, core complex"/>
    <property type="evidence" value="ECO:0007669"/>
    <property type="project" value="TreeGrafter"/>
</dbReference>
<evidence type="ECO:0000313" key="8">
    <source>
        <dbReference type="EMBL" id="NWW21302.1"/>
    </source>
</evidence>
<comment type="caution">
    <text evidence="8">The sequence shown here is derived from an EMBL/GenBank/DDBJ whole genome shotgun (WGS) entry which is preliminary data.</text>
</comment>
<keyword evidence="3" id="KW-0240">DNA-directed RNA polymerase</keyword>
<dbReference type="OrthoDB" id="270392at2759"/>
<evidence type="ECO:0000256" key="1">
    <source>
        <dbReference type="ARBA" id="ARBA00006460"/>
    </source>
</evidence>
<dbReference type="InterPro" id="IPR045867">
    <property type="entry name" value="DNA-dir_RpoC_beta_prime"/>
</dbReference>
<dbReference type="InterPro" id="IPR044893">
    <property type="entry name" value="RNA_pol_Rpb1_clamp_domain"/>
</dbReference>
<evidence type="ECO:0000256" key="2">
    <source>
        <dbReference type="ARBA" id="ARBA00012418"/>
    </source>
</evidence>
<dbReference type="FunFam" id="4.10.860.120:FF:000002">
    <property type="entry name" value="DNA-directed RNA polymerase subunit"/>
    <property type="match status" value="1"/>
</dbReference>
<keyword evidence="4" id="KW-0808">Transferase</keyword>
<sequence length="148" mass="16354">SGGCGRYQPSYKRVGIDIIAEWKKHVNEDTQERKIVLTAERALEIFKSISDSDCLILGMDPRFARPDWMIAQVIPVPPLAVRPAVVTFGSARNQDDLTHKLSDIVKTNNQLKRNEANGAAAHVLAEDVKLLQYHVATLIDNSIPGLPA</sequence>
<accession>A0A7K6LAK9</accession>
<dbReference type="AlphaFoldDB" id="A0A7K6LAK9"/>
<gene>
    <name evidence="8" type="primary">Ama1</name>
    <name evidence="8" type="ORF">FALFRO_R11950</name>
</gene>
<keyword evidence="9" id="KW-1185">Reference proteome</keyword>
<organism evidence="8 9">
    <name type="scientific">Falcunculus frontatus</name>
    <name type="common">Eastern shriketit</name>
    <dbReference type="NCBI Taxonomy" id="254539"/>
    <lineage>
        <taxon>Eukaryota</taxon>
        <taxon>Metazoa</taxon>
        <taxon>Chordata</taxon>
        <taxon>Craniata</taxon>
        <taxon>Vertebrata</taxon>
        <taxon>Euteleostomi</taxon>
        <taxon>Archelosauria</taxon>
        <taxon>Archosauria</taxon>
        <taxon>Dinosauria</taxon>
        <taxon>Saurischia</taxon>
        <taxon>Theropoda</taxon>
        <taxon>Coelurosauria</taxon>
        <taxon>Aves</taxon>
        <taxon>Neognathae</taxon>
        <taxon>Neoaves</taxon>
        <taxon>Telluraves</taxon>
        <taxon>Australaves</taxon>
        <taxon>Passeriformes</taxon>
        <taxon>Corvoidea</taxon>
        <taxon>Pachycephalidae</taxon>
        <taxon>Falcunculus</taxon>
    </lineage>
</organism>
<keyword evidence="6" id="KW-0804">Transcription</keyword>
<evidence type="ECO:0000259" key="7">
    <source>
        <dbReference type="Pfam" id="PF04997"/>
    </source>
</evidence>
<dbReference type="SUPFAM" id="SSF64484">
    <property type="entry name" value="beta and beta-prime subunits of DNA dependent RNA-polymerase"/>
    <property type="match status" value="1"/>
</dbReference>
<dbReference type="PANTHER" id="PTHR19376:SF37">
    <property type="entry name" value="DNA-DIRECTED RNA POLYMERASE II SUBUNIT RPB1"/>
    <property type="match status" value="1"/>
</dbReference>
<feature type="non-terminal residue" evidence="8">
    <location>
        <position position="148"/>
    </location>
</feature>
<dbReference type="PANTHER" id="PTHR19376">
    <property type="entry name" value="DNA-DIRECTED RNA POLYMERASE"/>
    <property type="match status" value="1"/>
</dbReference>
<dbReference type="GO" id="GO:0003677">
    <property type="term" value="F:DNA binding"/>
    <property type="evidence" value="ECO:0007669"/>
    <property type="project" value="InterPro"/>
</dbReference>
<dbReference type="Proteomes" id="UP000534626">
    <property type="component" value="Unassembled WGS sequence"/>
</dbReference>
<keyword evidence="5" id="KW-0548">Nucleotidyltransferase</keyword>
<dbReference type="InterPro" id="IPR007080">
    <property type="entry name" value="RNA_pol_Rpb1_1"/>
</dbReference>
<evidence type="ECO:0000256" key="6">
    <source>
        <dbReference type="ARBA" id="ARBA00023163"/>
    </source>
</evidence>
<dbReference type="Pfam" id="PF04997">
    <property type="entry name" value="RNA_pol_Rpb1_1"/>
    <property type="match status" value="1"/>
</dbReference>
<dbReference type="EC" id="2.7.7.6" evidence="2"/>
<evidence type="ECO:0000256" key="5">
    <source>
        <dbReference type="ARBA" id="ARBA00022695"/>
    </source>
</evidence>
<evidence type="ECO:0000313" key="9">
    <source>
        <dbReference type="Proteomes" id="UP000534626"/>
    </source>
</evidence>
<evidence type="ECO:0000256" key="4">
    <source>
        <dbReference type="ARBA" id="ARBA00022679"/>
    </source>
</evidence>
<comment type="similarity">
    <text evidence="1">Belongs to the RNA polymerase beta' chain family.</text>
</comment>
<dbReference type="GO" id="GO:0003899">
    <property type="term" value="F:DNA-directed RNA polymerase activity"/>
    <property type="evidence" value="ECO:0007669"/>
    <property type="project" value="UniProtKB-EC"/>
</dbReference>
<name>A0A7K6LAK9_9CORV</name>
<feature type="non-terminal residue" evidence="8">
    <location>
        <position position="1"/>
    </location>
</feature>
<dbReference type="GO" id="GO:0006351">
    <property type="term" value="P:DNA-templated transcription"/>
    <property type="evidence" value="ECO:0007669"/>
    <property type="project" value="InterPro"/>
</dbReference>
<dbReference type="Gene3D" id="4.10.860.120">
    <property type="entry name" value="RNA polymerase II, clamp domain"/>
    <property type="match status" value="1"/>
</dbReference>
<protein>
    <recommendedName>
        <fullName evidence="2">DNA-directed RNA polymerase</fullName>
        <ecNumber evidence="2">2.7.7.6</ecNumber>
    </recommendedName>
</protein>
<feature type="domain" description="RNA polymerase Rpb1" evidence="7">
    <location>
        <begin position="3"/>
        <end position="147"/>
    </location>
</feature>
<proteinExistence type="inferred from homology"/>
<evidence type="ECO:0000256" key="3">
    <source>
        <dbReference type="ARBA" id="ARBA00022478"/>
    </source>
</evidence>
<reference evidence="8 9" key="1">
    <citation type="submission" date="2019-09" db="EMBL/GenBank/DDBJ databases">
        <title>Bird 10,000 Genomes (B10K) Project - Family phase.</title>
        <authorList>
            <person name="Zhang G."/>
        </authorList>
    </citation>
    <scope>NUCLEOTIDE SEQUENCE [LARGE SCALE GENOMIC DNA]</scope>
    <source>
        <strain evidence="8">B10K-DU-029-77</strain>
    </source>
</reference>
<dbReference type="EMBL" id="VZRV01005145">
    <property type="protein sequence ID" value="NWW21302.1"/>
    <property type="molecule type" value="Genomic_DNA"/>
</dbReference>